<protein>
    <submittedName>
        <fullName evidence="2">Uncharacterized protein</fullName>
    </submittedName>
</protein>
<organism evidence="2 3">
    <name type="scientific">Dryococelus australis</name>
    <dbReference type="NCBI Taxonomy" id="614101"/>
    <lineage>
        <taxon>Eukaryota</taxon>
        <taxon>Metazoa</taxon>
        <taxon>Ecdysozoa</taxon>
        <taxon>Arthropoda</taxon>
        <taxon>Hexapoda</taxon>
        <taxon>Insecta</taxon>
        <taxon>Pterygota</taxon>
        <taxon>Neoptera</taxon>
        <taxon>Polyneoptera</taxon>
        <taxon>Phasmatodea</taxon>
        <taxon>Verophasmatodea</taxon>
        <taxon>Anareolatae</taxon>
        <taxon>Phasmatidae</taxon>
        <taxon>Eurycanthinae</taxon>
        <taxon>Dryococelus</taxon>
    </lineage>
</organism>
<dbReference type="Proteomes" id="UP001159363">
    <property type="component" value="Chromosome 1"/>
</dbReference>
<proteinExistence type="predicted"/>
<feature type="region of interest" description="Disordered" evidence="1">
    <location>
        <begin position="157"/>
        <end position="201"/>
    </location>
</feature>
<keyword evidence="3" id="KW-1185">Reference proteome</keyword>
<gene>
    <name evidence="2" type="ORF">PR048_000515</name>
</gene>
<accession>A0ABQ9IET7</accession>
<reference evidence="2 3" key="1">
    <citation type="submission" date="2023-02" db="EMBL/GenBank/DDBJ databases">
        <title>LHISI_Scaffold_Assembly.</title>
        <authorList>
            <person name="Stuart O.P."/>
            <person name="Cleave R."/>
            <person name="Magrath M.J.L."/>
            <person name="Mikheyev A.S."/>
        </authorList>
    </citation>
    <scope>NUCLEOTIDE SEQUENCE [LARGE SCALE GENOMIC DNA]</scope>
    <source>
        <strain evidence="2">Daus_M_001</strain>
        <tissue evidence="2">Leg muscle</tissue>
    </source>
</reference>
<name>A0ABQ9IET7_9NEOP</name>
<dbReference type="EMBL" id="JARBHB010000001">
    <property type="protein sequence ID" value="KAJ8895190.1"/>
    <property type="molecule type" value="Genomic_DNA"/>
</dbReference>
<sequence length="201" mass="22376">MHDCKEDIPDGGKSHLIEDSRVDSVAKILHEGGTIKETRGGDRVSHISKLEREQARTFIGSLKVLKVTTAEKKSSRVYLPGDQIQPLPKTPNQEEFYARQLWFYALCVVGVDPRKPTFYTWTEDKAGRGAREVDPDVKSRPNFFTSLHLKSKELLVKRPPSTRSSKMGVGGQKNIGTPPANQHLGTYSHAGSPANREHFAA</sequence>
<comment type="caution">
    <text evidence="2">The sequence shown here is derived from an EMBL/GenBank/DDBJ whole genome shotgun (WGS) entry which is preliminary data.</text>
</comment>
<evidence type="ECO:0000256" key="1">
    <source>
        <dbReference type="SAM" id="MobiDB-lite"/>
    </source>
</evidence>
<evidence type="ECO:0000313" key="3">
    <source>
        <dbReference type="Proteomes" id="UP001159363"/>
    </source>
</evidence>
<evidence type="ECO:0000313" key="2">
    <source>
        <dbReference type="EMBL" id="KAJ8895190.1"/>
    </source>
</evidence>